<organism evidence="1 2">
    <name type="scientific">Vaccinium darrowii</name>
    <dbReference type="NCBI Taxonomy" id="229202"/>
    <lineage>
        <taxon>Eukaryota</taxon>
        <taxon>Viridiplantae</taxon>
        <taxon>Streptophyta</taxon>
        <taxon>Embryophyta</taxon>
        <taxon>Tracheophyta</taxon>
        <taxon>Spermatophyta</taxon>
        <taxon>Magnoliopsida</taxon>
        <taxon>eudicotyledons</taxon>
        <taxon>Gunneridae</taxon>
        <taxon>Pentapetalae</taxon>
        <taxon>asterids</taxon>
        <taxon>Ericales</taxon>
        <taxon>Ericaceae</taxon>
        <taxon>Vaccinioideae</taxon>
        <taxon>Vaccinieae</taxon>
        <taxon>Vaccinium</taxon>
    </lineage>
</organism>
<name>A0ACB7Z5X9_9ERIC</name>
<proteinExistence type="predicted"/>
<keyword evidence="2" id="KW-1185">Reference proteome</keyword>
<comment type="caution">
    <text evidence="1">The sequence shown here is derived from an EMBL/GenBank/DDBJ whole genome shotgun (WGS) entry which is preliminary data.</text>
</comment>
<evidence type="ECO:0000313" key="2">
    <source>
        <dbReference type="Proteomes" id="UP000828048"/>
    </source>
</evidence>
<sequence length="96" mass="10884">MKKSSSFALTIQNPPTMQQQRWIKSLFITKEHLYDIPGSYTQRCCAVYHGDRQWVAEIKRKESLVGAVDFDIDVFRLVVQPEMVSAVAGHGPCDLA</sequence>
<gene>
    <name evidence="1" type="ORF">Vadar_024271</name>
</gene>
<evidence type="ECO:0000313" key="1">
    <source>
        <dbReference type="EMBL" id="KAH7861294.1"/>
    </source>
</evidence>
<accession>A0ACB7Z5X9</accession>
<dbReference type="EMBL" id="CM037154">
    <property type="protein sequence ID" value="KAH7861294.1"/>
    <property type="molecule type" value="Genomic_DNA"/>
</dbReference>
<reference evidence="1 2" key="1">
    <citation type="journal article" date="2021" name="Hortic Res">
        <title>High-quality reference genome and annotation aids understanding of berry development for evergreen blueberry (Vaccinium darrowii).</title>
        <authorList>
            <person name="Yu J."/>
            <person name="Hulse-Kemp A.M."/>
            <person name="Babiker E."/>
            <person name="Staton M."/>
        </authorList>
    </citation>
    <scope>NUCLEOTIDE SEQUENCE [LARGE SCALE GENOMIC DNA]</scope>
    <source>
        <strain evidence="2">cv. NJ 8807/NJ 8810</strain>
        <tissue evidence="1">Young leaf</tissue>
    </source>
</reference>
<protein>
    <submittedName>
        <fullName evidence="1">Uncharacterized protein</fullName>
    </submittedName>
</protein>
<dbReference type="Proteomes" id="UP000828048">
    <property type="component" value="Chromosome 4"/>
</dbReference>